<dbReference type="AlphaFoldDB" id="A8MGC0"/>
<feature type="transmembrane region" description="Helical" evidence="1">
    <location>
        <begin position="6"/>
        <end position="23"/>
    </location>
</feature>
<reference evidence="3" key="1">
    <citation type="submission" date="2007-10" db="EMBL/GenBank/DDBJ databases">
        <title>Complete genome of Alkaliphilus oremlandii OhILAs.</title>
        <authorList>
            <person name="Copeland A."/>
            <person name="Lucas S."/>
            <person name="Lapidus A."/>
            <person name="Barry K."/>
            <person name="Detter J.C."/>
            <person name="Glavina del Rio T."/>
            <person name="Hammon N."/>
            <person name="Israni S."/>
            <person name="Dalin E."/>
            <person name="Tice H."/>
            <person name="Pitluck S."/>
            <person name="Chain P."/>
            <person name="Malfatti S."/>
            <person name="Shin M."/>
            <person name="Vergez L."/>
            <person name="Schmutz J."/>
            <person name="Larimer F."/>
            <person name="Land M."/>
            <person name="Hauser L."/>
            <person name="Kyrpides N."/>
            <person name="Mikhailova N."/>
            <person name="Stolz J.F."/>
            <person name="Dawson A."/>
            <person name="Fisher E."/>
            <person name="Crable B."/>
            <person name="Perera E."/>
            <person name="Lisak J."/>
            <person name="Ranganathan M."/>
            <person name="Basu P."/>
            <person name="Richardson P."/>
        </authorList>
    </citation>
    <scope>NUCLEOTIDE SEQUENCE [LARGE SCALE GENOMIC DNA]</scope>
    <source>
        <strain evidence="3">OhILAs</strain>
    </source>
</reference>
<dbReference type="RefSeq" id="WP_012159160.1">
    <property type="nucleotide sequence ID" value="NC_009922.1"/>
</dbReference>
<keyword evidence="1" id="KW-1133">Transmembrane helix</keyword>
<keyword evidence="1" id="KW-0812">Transmembrane</keyword>
<dbReference type="EMBL" id="CP000853">
    <property type="protein sequence ID" value="ABW18848.1"/>
    <property type="molecule type" value="Genomic_DNA"/>
</dbReference>
<keyword evidence="1" id="KW-0472">Membrane</keyword>
<evidence type="ECO:0000256" key="1">
    <source>
        <dbReference type="SAM" id="Phobius"/>
    </source>
</evidence>
<sequence length="111" mass="12855">MLITIADILLFFYIYVFCFLGAFSKDMLDIFLDKIPKVLIFKVLISSLAVTTLLYGASEYLLNKISYRPFTAICYTLGLVSFEVTVRYSDAKEILDLIQEFKAWRKNKDRG</sequence>
<gene>
    <name evidence="2" type="ordered locus">Clos_1303</name>
</gene>
<dbReference type="OrthoDB" id="1954812at2"/>
<dbReference type="STRING" id="350688.Clos_1303"/>
<evidence type="ECO:0000313" key="2">
    <source>
        <dbReference type="EMBL" id="ABW18848.1"/>
    </source>
</evidence>
<accession>A8MGC0</accession>
<dbReference type="KEGG" id="aoe:Clos_1303"/>
<name>A8MGC0_ALKOO</name>
<protein>
    <submittedName>
        <fullName evidence="2">Uncharacterized protein</fullName>
    </submittedName>
</protein>
<feature type="transmembrane region" description="Helical" evidence="1">
    <location>
        <begin position="35"/>
        <end position="55"/>
    </location>
</feature>
<organism evidence="2 3">
    <name type="scientific">Alkaliphilus oremlandii (strain OhILAs)</name>
    <name type="common">Clostridium oremlandii (strain OhILAs)</name>
    <dbReference type="NCBI Taxonomy" id="350688"/>
    <lineage>
        <taxon>Bacteria</taxon>
        <taxon>Bacillati</taxon>
        <taxon>Bacillota</taxon>
        <taxon>Clostridia</taxon>
        <taxon>Peptostreptococcales</taxon>
        <taxon>Natronincolaceae</taxon>
        <taxon>Alkaliphilus</taxon>
    </lineage>
</organism>
<keyword evidence="3" id="KW-1185">Reference proteome</keyword>
<proteinExistence type="predicted"/>
<dbReference type="Proteomes" id="UP000000269">
    <property type="component" value="Chromosome"/>
</dbReference>
<dbReference type="HOGENOM" id="CLU_2152994_0_0_9"/>
<evidence type="ECO:0000313" key="3">
    <source>
        <dbReference type="Proteomes" id="UP000000269"/>
    </source>
</evidence>